<evidence type="ECO:0000256" key="8">
    <source>
        <dbReference type="PIRNR" id="PIRNR006351"/>
    </source>
</evidence>
<dbReference type="InterPro" id="IPR051088">
    <property type="entry name" value="PTS_Sugar-EIIC/EIIB"/>
</dbReference>
<evidence type="ECO:0000256" key="6">
    <source>
        <dbReference type="ARBA" id="ARBA00022989"/>
    </source>
</evidence>
<evidence type="ECO:0000313" key="12">
    <source>
        <dbReference type="EMBL" id="KRL14623.1"/>
    </source>
</evidence>
<comment type="caution">
    <text evidence="12">The sequence shown here is derived from an EMBL/GenBank/DDBJ whole genome shotgun (WGS) entry which is preliminary data.</text>
</comment>
<protein>
    <recommendedName>
        <fullName evidence="8">Permease IIC component</fullName>
    </recommendedName>
</protein>
<feature type="transmembrane region" description="Helical" evidence="10">
    <location>
        <begin position="391"/>
        <end position="409"/>
    </location>
</feature>
<dbReference type="AlphaFoldDB" id="A0A0R1N303"/>
<feature type="compositionally biased region" description="Low complexity" evidence="9">
    <location>
        <begin position="435"/>
        <end position="446"/>
    </location>
</feature>
<feature type="domain" description="PTS EIIC type-3" evidence="11">
    <location>
        <begin position="7"/>
        <end position="408"/>
    </location>
</feature>
<name>A0A0R1N303_9LACO</name>
<accession>A0A0R1N303</accession>
<keyword evidence="4 8" id="KW-0762">Sugar transport</keyword>
<dbReference type="InterPro" id="IPR004796">
    <property type="entry name" value="PTS_IIC_cello"/>
</dbReference>
<feature type="transmembrane region" description="Helical" evidence="10">
    <location>
        <begin position="367"/>
        <end position="385"/>
    </location>
</feature>
<evidence type="ECO:0000256" key="2">
    <source>
        <dbReference type="ARBA" id="ARBA00022448"/>
    </source>
</evidence>
<dbReference type="NCBIfam" id="TIGR00410">
    <property type="entry name" value="lacE"/>
    <property type="match status" value="1"/>
</dbReference>
<dbReference type="PROSITE" id="PS51105">
    <property type="entry name" value="PTS_EIIC_TYPE_3"/>
    <property type="match status" value="1"/>
</dbReference>
<keyword evidence="13" id="KW-1185">Reference proteome</keyword>
<feature type="transmembrane region" description="Helical" evidence="10">
    <location>
        <begin position="134"/>
        <end position="156"/>
    </location>
</feature>
<dbReference type="Proteomes" id="UP000051330">
    <property type="component" value="Unassembled WGS sequence"/>
</dbReference>
<evidence type="ECO:0000256" key="10">
    <source>
        <dbReference type="SAM" id="Phobius"/>
    </source>
</evidence>
<keyword evidence="5 10" id="KW-0812">Transmembrane</keyword>
<feature type="transmembrane region" description="Helical" evidence="10">
    <location>
        <begin position="104"/>
        <end position="122"/>
    </location>
</feature>
<dbReference type="STRING" id="1423792.FD09_GL000276"/>
<dbReference type="PANTHER" id="PTHR33989:SF4">
    <property type="entry name" value="PTS SYSTEM N,N'-DIACETYLCHITOBIOSE-SPECIFIC EIIC COMPONENT"/>
    <property type="match status" value="1"/>
</dbReference>
<proteinExistence type="predicted"/>
<dbReference type="GO" id="GO:0005886">
    <property type="term" value="C:plasma membrane"/>
    <property type="evidence" value="ECO:0007669"/>
    <property type="project" value="UniProtKB-SubCell"/>
</dbReference>
<dbReference type="OrthoDB" id="1550290at2"/>
<gene>
    <name evidence="12" type="ORF">FD09_GL000276</name>
</gene>
<evidence type="ECO:0000256" key="9">
    <source>
        <dbReference type="SAM" id="MobiDB-lite"/>
    </source>
</evidence>
<evidence type="ECO:0000313" key="13">
    <source>
        <dbReference type="Proteomes" id="UP000051330"/>
    </source>
</evidence>
<feature type="transmembrane region" description="Helical" evidence="10">
    <location>
        <begin position="71"/>
        <end position="92"/>
    </location>
</feature>
<feature type="transmembrane region" description="Helical" evidence="10">
    <location>
        <begin position="315"/>
        <end position="334"/>
    </location>
</feature>
<feature type="transmembrane region" description="Helical" evidence="10">
    <location>
        <begin position="240"/>
        <end position="261"/>
    </location>
</feature>
<dbReference type="InterPro" id="IPR003352">
    <property type="entry name" value="PTS_EIIC"/>
</dbReference>
<reference evidence="12 13" key="1">
    <citation type="journal article" date="2015" name="Genome Announc.">
        <title>Expanding the biotechnology potential of lactobacilli through comparative genomics of 213 strains and associated genera.</title>
        <authorList>
            <person name="Sun Z."/>
            <person name="Harris H.M."/>
            <person name="McCann A."/>
            <person name="Guo C."/>
            <person name="Argimon S."/>
            <person name="Zhang W."/>
            <person name="Yang X."/>
            <person name="Jeffery I.B."/>
            <person name="Cooney J.C."/>
            <person name="Kagawa T.F."/>
            <person name="Liu W."/>
            <person name="Song Y."/>
            <person name="Salvetti E."/>
            <person name="Wrobel A."/>
            <person name="Rasinkangas P."/>
            <person name="Parkhill J."/>
            <person name="Rea M.C."/>
            <person name="O'Sullivan O."/>
            <person name="Ritari J."/>
            <person name="Douillard F.P."/>
            <person name="Paul Ross R."/>
            <person name="Yang R."/>
            <person name="Briner A.E."/>
            <person name="Felis G.E."/>
            <person name="de Vos W.M."/>
            <person name="Barrangou R."/>
            <person name="Klaenhammer T.R."/>
            <person name="Caufield P.W."/>
            <person name="Cui Y."/>
            <person name="Zhang H."/>
            <person name="O'Toole P.W."/>
        </authorList>
    </citation>
    <scope>NUCLEOTIDE SEQUENCE [LARGE SCALE GENOMIC DNA]</scope>
    <source>
        <strain evidence="12 13">DSM 12744</strain>
    </source>
</reference>
<dbReference type="RefSeq" id="WP_083487411.1">
    <property type="nucleotide sequence ID" value="NZ_AZEC01000001.1"/>
</dbReference>
<dbReference type="GO" id="GO:0008982">
    <property type="term" value="F:protein-N(PI)-phosphohistidine-sugar phosphotransferase activity"/>
    <property type="evidence" value="ECO:0007669"/>
    <property type="project" value="UniProtKB-UniRule"/>
</dbReference>
<feature type="transmembrane region" description="Helical" evidence="10">
    <location>
        <begin position="31"/>
        <end position="51"/>
    </location>
</feature>
<comment type="subcellular location">
    <subcellularLocation>
        <location evidence="1">Cell membrane</location>
        <topology evidence="1">Multi-pass membrane protein</topology>
    </subcellularLocation>
</comment>
<evidence type="ECO:0000256" key="4">
    <source>
        <dbReference type="ARBA" id="ARBA00022597"/>
    </source>
</evidence>
<evidence type="ECO:0000256" key="1">
    <source>
        <dbReference type="ARBA" id="ARBA00004651"/>
    </source>
</evidence>
<dbReference type="PIRSF" id="PIRSF006351">
    <property type="entry name" value="PTS_EIIC-Cellobiose"/>
    <property type="match status" value="1"/>
</dbReference>
<dbReference type="PATRIC" id="fig|1423792.3.peg.281"/>
<feature type="transmembrane region" description="Helical" evidence="10">
    <location>
        <begin position="281"/>
        <end position="303"/>
    </location>
</feature>
<keyword evidence="3 8" id="KW-1003">Cell membrane</keyword>
<dbReference type="EMBL" id="AZEC01000001">
    <property type="protein sequence ID" value="KRL14623.1"/>
    <property type="molecule type" value="Genomic_DNA"/>
</dbReference>
<evidence type="ECO:0000259" key="11">
    <source>
        <dbReference type="PROSITE" id="PS51105"/>
    </source>
</evidence>
<dbReference type="GO" id="GO:0009401">
    <property type="term" value="P:phosphoenolpyruvate-dependent sugar phosphotransferase system"/>
    <property type="evidence" value="ECO:0007669"/>
    <property type="project" value="InterPro"/>
</dbReference>
<dbReference type="InterPro" id="IPR004501">
    <property type="entry name" value="PTS_EIIC_3"/>
</dbReference>
<sequence>MSFQQKFIDKVLPIATKLAGNKYLLSLRDGFMVAFPATMFASIMIIIQNLPATFGFQKFLPAGVMQFLNDFLGPISNATMNITALFVAFGVAYQLADKLHASKLYAGGISLSSFMLLLPMTNTKAGTFIPVDKLGAQGMFVAIITAIVSTIIFARLENANITIKMPEQVPPAIAGSFVAILPGAASLMTFTVVRYLFTFTAWGNAFDFIYKMLQEPLQGLGASLPAVLLIMFISQLLWWFGIHGTLVVNSVVDPIMAALAIENYNAYRKGLPLPHIVNTTFMGVFVITGMILGLSLAALIFAAKSARMKRTMEMVALPAFFNISEPITFGLPIVLNPTIFIPWVLCPMIMAGVSYFAMSIGLVPRPTGATIVWSTPVFLSGWLGTGSIRGAILQLVNVAITTVIWLPFLKVLDHQYLTEEQATAATEAATAEAAPTVHEVTATAEEPSAPQATPGESAVTK</sequence>
<evidence type="ECO:0000256" key="5">
    <source>
        <dbReference type="ARBA" id="ARBA00022692"/>
    </source>
</evidence>
<evidence type="ECO:0000256" key="3">
    <source>
        <dbReference type="ARBA" id="ARBA00022475"/>
    </source>
</evidence>
<evidence type="ECO:0000256" key="7">
    <source>
        <dbReference type="ARBA" id="ARBA00023136"/>
    </source>
</evidence>
<organism evidence="12 13">
    <name type="scientific">Schleiferilactobacillus perolens DSM 12744</name>
    <dbReference type="NCBI Taxonomy" id="1423792"/>
    <lineage>
        <taxon>Bacteria</taxon>
        <taxon>Bacillati</taxon>
        <taxon>Bacillota</taxon>
        <taxon>Bacilli</taxon>
        <taxon>Lactobacillales</taxon>
        <taxon>Lactobacillaceae</taxon>
        <taxon>Schleiferilactobacillus</taxon>
    </lineage>
</organism>
<feature type="region of interest" description="Disordered" evidence="9">
    <location>
        <begin position="435"/>
        <end position="461"/>
    </location>
</feature>
<feature type="transmembrane region" description="Helical" evidence="10">
    <location>
        <begin position="177"/>
        <end position="197"/>
    </location>
</feature>
<dbReference type="PANTHER" id="PTHR33989">
    <property type="match status" value="1"/>
</dbReference>
<keyword evidence="6 10" id="KW-1133">Transmembrane helix</keyword>
<dbReference type="GO" id="GO:1901264">
    <property type="term" value="P:carbohydrate derivative transport"/>
    <property type="evidence" value="ECO:0007669"/>
    <property type="project" value="TreeGrafter"/>
</dbReference>
<feature type="transmembrane region" description="Helical" evidence="10">
    <location>
        <begin position="340"/>
        <end position="360"/>
    </location>
</feature>
<keyword evidence="2 8" id="KW-0813">Transport</keyword>
<comment type="function">
    <text evidence="8">The phosphoenolpyruvate-dependent sugar phosphotransferase system (PTS), a major carbohydrate active -transport system, catalyzes the phosphorylation of incoming sugar substrates concomitant with their translocation across the cell membrane.</text>
</comment>
<feature type="transmembrane region" description="Helical" evidence="10">
    <location>
        <begin position="217"/>
        <end position="233"/>
    </location>
</feature>
<dbReference type="Pfam" id="PF02378">
    <property type="entry name" value="PTS_EIIC"/>
    <property type="match status" value="1"/>
</dbReference>
<keyword evidence="7 8" id="KW-0472">Membrane</keyword>